<reference evidence="1 2" key="1">
    <citation type="submission" date="2016-04" db="EMBL/GenBank/DDBJ databases">
        <authorList>
            <person name="Evans L.H."/>
            <person name="Alamgir A."/>
            <person name="Owens N."/>
            <person name="Weber N.D."/>
            <person name="Virtaneva K."/>
            <person name="Barbian K."/>
            <person name="Babar A."/>
            <person name="Rosenke K."/>
        </authorList>
    </citation>
    <scope>NUCLEOTIDE SEQUENCE [LARGE SCALE GENOMIC DNA]</scope>
    <source>
        <strain evidence="1">NIES-2108</strain>
    </source>
</reference>
<proteinExistence type="predicted"/>
<accession>A0A367S3D3</accession>
<organism evidence="1 2">
    <name type="scientific">Nostoc punctiforme NIES-2108</name>
    <dbReference type="NCBI Taxonomy" id="1356359"/>
    <lineage>
        <taxon>Bacteria</taxon>
        <taxon>Bacillati</taxon>
        <taxon>Cyanobacteriota</taxon>
        <taxon>Cyanophyceae</taxon>
        <taxon>Nostocales</taxon>
        <taxon>Nostocaceae</taxon>
        <taxon>Nostoc</taxon>
    </lineage>
</organism>
<evidence type="ECO:0000313" key="2">
    <source>
        <dbReference type="Proteomes" id="UP000252085"/>
    </source>
</evidence>
<name>A0A367S3D3_NOSPU</name>
<evidence type="ECO:0000313" key="1">
    <source>
        <dbReference type="EMBL" id="RCJ42621.1"/>
    </source>
</evidence>
<protein>
    <submittedName>
        <fullName evidence="1">Uncharacterized protein</fullName>
    </submittedName>
</protein>
<sequence length="91" mass="10767">MSVGSERFFTIRQQLIDLWVRKQQQANADITLLCFEKTEDFCPMAYRRLSREWYAYKLETLAVTGYRGVGNTFRRNPTISLLVWKRLEGKG</sequence>
<gene>
    <name evidence="1" type="ORF">A6769_36985</name>
</gene>
<dbReference type="EMBL" id="LXQE01000004">
    <property type="protein sequence ID" value="RCJ42621.1"/>
    <property type="molecule type" value="Genomic_DNA"/>
</dbReference>
<dbReference type="AlphaFoldDB" id="A0A367S3D3"/>
<dbReference type="Proteomes" id="UP000252085">
    <property type="component" value="Unassembled WGS sequence"/>
</dbReference>
<comment type="caution">
    <text evidence="1">The sequence shown here is derived from an EMBL/GenBank/DDBJ whole genome shotgun (WGS) entry which is preliminary data.</text>
</comment>